<accession>A0A8J4UT57</accession>
<keyword evidence="5" id="KW-1185">Reference proteome</keyword>
<dbReference type="EMBL" id="AJWJ01000146">
    <property type="protein sequence ID" value="KAF2074461.1"/>
    <property type="molecule type" value="Genomic_DNA"/>
</dbReference>
<keyword evidence="2" id="KW-0812">Transmembrane</keyword>
<gene>
    <name evidence="4" type="ORF">CYY_004243</name>
</gene>
<feature type="signal peptide" evidence="3">
    <location>
        <begin position="1"/>
        <end position="24"/>
    </location>
</feature>
<keyword evidence="3" id="KW-0732">Signal</keyword>
<dbReference type="AlphaFoldDB" id="A0A8J4UT57"/>
<feature type="transmembrane region" description="Helical" evidence="2">
    <location>
        <begin position="608"/>
        <end position="626"/>
    </location>
</feature>
<reference evidence="4" key="1">
    <citation type="submission" date="2020-01" db="EMBL/GenBank/DDBJ databases">
        <title>Development of genomics and gene disruption for Polysphondylium violaceum indicates a role for the polyketide synthase stlB in stalk morphogenesis.</title>
        <authorList>
            <person name="Narita B."/>
            <person name="Kawabe Y."/>
            <person name="Kin K."/>
            <person name="Saito T."/>
            <person name="Gibbs R."/>
            <person name="Kuspa A."/>
            <person name="Muzny D."/>
            <person name="Queller D."/>
            <person name="Richards S."/>
            <person name="Strassman J."/>
            <person name="Sucgang R."/>
            <person name="Worley K."/>
            <person name="Schaap P."/>
        </authorList>
    </citation>
    <scope>NUCLEOTIDE SEQUENCE</scope>
    <source>
        <strain evidence="4">QSvi11</strain>
    </source>
</reference>
<feature type="chain" id="PRO_5035298956" evidence="3">
    <location>
        <begin position="25"/>
        <end position="627"/>
    </location>
</feature>
<comment type="caution">
    <text evidence="4">The sequence shown here is derived from an EMBL/GenBank/DDBJ whole genome shotgun (WGS) entry which is preliminary data.</text>
</comment>
<name>A0A8J4UT57_9MYCE</name>
<organism evidence="4 5">
    <name type="scientific">Polysphondylium violaceum</name>
    <dbReference type="NCBI Taxonomy" id="133409"/>
    <lineage>
        <taxon>Eukaryota</taxon>
        <taxon>Amoebozoa</taxon>
        <taxon>Evosea</taxon>
        <taxon>Eumycetozoa</taxon>
        <taxon>Dictyostelia</taxon>
        <taxon>Dictyosteliales</taxon>
        <taxon>Dictyosteliaceae</taxon>
        <taxon>Polysphondylium</taxon>
    </lineage>
</organism>
<evidence type="ECO:0000256" key="2">
    <source>
        <dbReference type="SAM" id="Phobius"/>
    </source>
</evidence>
<keyword evidence="2" id="KW-1133">Transmembrane helix</keyword>
<feature type="region of interest" description="Disordered" evidence="1">
    <location>
        <begin position="560"/>
        <end position="591"/>
    </location>
</feature>
<dbReference type="InterPro" id="IPR053331">
    <property type="entry name" value="EGF-like_comC"/>
</dbReference>
<dbReference type="Proteomes" id="UP000695562">
    <property type="component" value="Unassembled WGS sequence"/>
</dbReference>
<evidence type="ECO:0000313" key="4">
    <source>
        <dbReference type="EMBL" id="KAF2074461.1"/>
    </source>
</evidence>
<keyword evidence="2" id="KW-0472">Membrane</keyword>
<evidence type="ECO:0000256" key="1">
    <source>
        <dbReference type="SAM" id="MobiDB-lite"/>
    </source>
</evidence>
<sequence length="627" mass="71541">MFKSKLLLLCIVVILVISIKSTRALVQSEYESLISLLNKIEQNTTTYNELNICDFQACQKEEPDCINYFLCDDDNDRITDLNIKGEGNISLSANDFNFPLLKFLSIDSFNVETDFLYLLNTKAPLINTLQCSYCNISSIRIGTSYNTLYLNHSNFQGSLNLSSIINITNLYLYDDVVWVNDIVPSDIINTYYMKFKTSIFPDLTYFNSLESISIYPTSNEIDFSNLNKAPHIMDFEFKRDKKESLSIRLPQSLVNYKPSMELKSSFWKFHSENINWILDEPIDFSKTYIKLFESRDGTIKLNNQESKFPFSKGTLISTLKINNANFNEIDFNVLVNTQSSNFQNNNISMQVGNITLTDYQIDINIDQNKIYGPVPNWFCNLDISFANNQFQGDLPSCYTCFLNNALIRDKVKGNSFSNYNDDMTPSQYPPCKTLVIHYYLLAHVNPNSTLYSLDTLYVFYVFGHDLGINSNIKIAQDDGFGLFSIKMLKPNEIYFVELNEYNYKKLKNISNTFHDKGPLTITFVDPGITIMMNVSNVLDGEILEWNSTLLDPFMYDHENPSTKMPIETSTPSPTNTPPPQQGTSTSPASYEYSNETIDLGPKLSLAPLFSPSLISIISLSLVILILL</sequence>
<dbReference type="OrthoDB" id="676979at2759"/>
<evidence type="ECO:0000256" key="3">
    <source>
        <dbReference type="SAM" id="SignalP"/>
    </source>
</evidence>
<dbReference type="PANTHER" id="PTHR24032">
    <property type="entry name" value="EGF-LIKE DOMAIN-CONTAINING PROTEIN-RELATED-RELATED"/>
    <property type="match status" value="1"/>
</dbReference>
<evidence type="ECO:0000313" key="5">
    <source>
        <dbReference type="Proteomes" id="UP000695562"/>
    </source>
</evidence>
<proteinExistence type="predicted"/>
<protein>
    <submittedName>
        <fullName evidence="4">Uncharacterized protein</fullName>
    </submittedName>
</protein>